<dbReference type="GO" id="GO:0031902">
    <property type="term" value="C:late endosome membrane"/>
    <property type="evidence" value="ECO:0007669"/>
    <property type="project" value="TreeGrafter"/>
</dbReference>
<organism evidence="2 8">
    <name type="scientific">Phoenix dactylifera</name>
    <name type="common">Date palm</name>
    <dbReference type="NCBI Taxonomy" id="42345"/>
    <lineage>
        <taxon>Eukaryota</taxon>
        <taxon>Viridiplantae</taxon>
        <taxon>Streptophyta</taxon>
        <taxon>Embryophyta</taxon>
        <taxon>Tracheophyta</taxon>
        <taxon>Spermatophyta</taxon>
        <taxon>Magnoliopsida</taxon>
        <taxon>Liliopsida</taxon>
        <taxon>Arecaceae</taxon>
        <taxon>Coryphoideae</taxon>
        <taxon>Phoeniceae</taxon>
        <taxon>Phoenix</taxon>
    </lineage>
</organism>
<dbReference type="RefSeq" id="XP_038973992.1">
    <property type="nucleotide sequence ID" value="XM_039118064.1"/>
</dbReference>
<evidence type="ECO:0000256" key="1">
    <source>
        <dbReference type="SAM" id="MobiDB-lite"/>
    </source>
</evidence>
<dbReference type="GeneID" id="103719611"/>
<dbReference type="GO" id="GO:0043130">
    <property type="term" value="F:ubiquitin binding"/>
    <property type="evidence" value="ECO:0007669"/>
    <property type="project" value="InterPro"/>
</dbReference>
<dbReference type="RefSeq" id="XP_038973997.1">
    <property type="nucleotide sequence ID" value="XM_039118069.1"/>
</dbReference>
<dbReference type="InterPro" id="IPR045893">
    <property type="entry name" value="FREE1"/>
</dbReference>
<reference evidence="3 4" key="2">
    <citation type="submission" date="2025-04" db="UniProtKB">
        <authorList>
            <consortium name="RefSeq"/>
        </authorList>
    </citation>
    <scope>IDENTIFICATION</scope>
    <source>
        <tissue evidence="3 4">Young leaves</tissue>
    </source>
</reference>
<dbReference type="RefSeq" id="XP_038973984.1">
    <property type="nucleotide sequence ID" value="XM_039118056.1"/>
</dbReference>
<evidence type="ECO:0000313" key="3">
    <source>
        <dbReference type="RefSeq" id="XP_038973981.1"/>
    </source>
</evidence>
<name>A0A8B8ZIK9_PHODC</name>
<dbReference type="AlphaFoldDB" id="A0A8B8ZIK9"/>
<evidence type="ECO:0000313" key="7">
    <source>
        <dbReference type="RefSeq" id="XP_038973997.1"/>
    </source>
</evidence>
<feature type="compositionally biased region" description="Polar residues" evidence="1">
    <location>
        <begin position="29"/>
        <end position="38"/>
    </location>
</feature>
<protein>
    <submittedName>
        <fullName evidence="3 4">Protein FREE1-like</fullName>
    </submittedName>
</protein>
<dbReference type="RefSeq" id="XP_038973981.1">
    <property type="nucleotide sequence ID" value="XM_039118053.1"/>
</dbReference>
<dbReference type="KEGG" id="pda:103719611"/>
<evidence type="ECO:0000313" key="8">
    <source>
        <dbReference type="RefSeq" id="XP_038974001.1"/>
    </source>
</evidence>
<sequence>MNFLKSSSEEKDHWAEVTRRLSIAKETISRSSGVQSHENLARKLQEELDKSRMASAGSKSSDGSGRRMREVAYPTCTVILQVQAPPSGSETIECGVCQHPFLVSSR</sequence>
<dbReference type="OrthoDB" id="783573at2759"/>
<dbReference type="RefSeq" id="XP_038974003.1">
    <property type="nucleotide sequence ID" value="XM_039118075.1"/>
</dbReference>
<evidence type="ECO:0000313" key="6">
    <source>
        <dbReference type="RefSeq" id="XP_038973992.1"/>
    </source>
</evidence>
<dbReference type="Proteomes" id="UP000228380">
    <property type="component" value="Chromosome 2"/>
</dbReference>
<feature type="region of interest" description="Disordered" evidence="1">
    <location>
        <begin position="28"/>
        <end position="68"/>
    </location>
</feature>
<keyword evidence="2" id="KW-1185">Reference proteome</keyword>
<dbReference type="GO" id="GO:0070676">
    <property type="term" value="P:intralumenal vesicle formation"/>
    <property type="evidence" value="ECO:0007669"/>
    <property type="project" value="TreeGrafter"/>
</dbReference>
<dbReference type="GO" id="GO:0000813">
    <property type="term" value="C:ESCRT I complex"/>
    <property type="evidence" value="ECO:0007669"/>
    <property type="project" value="TreeGrafter"/>
</dbReference>
<evidence type="ECO:0000313" key="4">
    <source>
        <dbReference type="RefSeq" id="XP_038973984.1"/>
    </source>
</evidence>
<dbReference type="PANTHER" id="PTHR46977:SF1">
    <property type="entry name" value="PROTEIN FREE1"/>
    <property type="match status" value="1"/>
</dbReference>
<dbReference type="GO" id="GO:0036258">
    <property type="term" value="P:multivesicular body assembly"/>
    <property type="evidence" value="ECO:0007669"/>
    <property type="project" value="InterPro"/>
</dbReference>
<dbReference type="PANTHER" id="PTHR46977">
    <property type="entry name" value="PROTEIN FREE1"/>
    <property type="match status" value="1"/>
</dbReference>
<proteinExistence type="predicted"/>
<feature type="compositionally biased region" description="Basic and acidic residues" evidence="1">
    <location>
        <begin position="39"/>
        <end position="52"/>
    </location>
</feature>
<accession>A0A8B8ZIK9</accession>
<evidence type="ECO:0000313" key="5">
    <source>
        <dbReference type="RefSeq" id="XP_038973987.1"/>
    </source>
</evidence>
<reference evidence="2" key="1">
    <citation type="journal article" date="2019" name="Nat. Commun.">
        <title>Genome-wide association mapping of date palm fruit traits.</title>
        <authorList>
            <person name="Hazzouri K.M."/>
            <person name="Gros-Balthazard M."/>
            <person name="Flowers J.M."/>
            <person name="Copetti D."/>
            <person name="Lemansour A."/>
            <person name="Lebrun M."/>
            <person name="Masmoudi K."/>
            <person name="Ferrand S."/>
            <person name="Dhar M.I."/>
            <person name="Fresquez Z.A."/>
            <person name="Rosas U."/>
            <person name="Zhang J."/>
            <person name="Talag J."/>
            <person name="Lee S."/>
            <person name="Kudrna D."/>
            <person name="Powell R.F."/>
            <person name="Leitch I.J."/>
            <person name="Krueger R.R."/>
            <person name="Wing R.A."/>
            <person name="Amiri K.M.A."/>
            <person name="Purugganan M.D."/>
        </authorList>
    </citation>
    <scope>NUCLEOTIDE SEQUENCE [LARGE SCALE GENOMIC DNA]</scope>
    <source>
        <strain evidence="2">cv. Khalas</strain>
    </source>
</reference>
<dbReference type="RefSeq" id="XP_038973987.1">
    <property type="nucleotide sequence ID" value="XM_039118059.1"/>
</dbReference>
<dbReference type="RefSeq" id="XP_038974001.1">
    <property type="nucleotide sequence ID" value="XM_039118073.1"/>
</dbReference>
<evidence type="ECO:0000313" key="2">
    <source>
        <dbReference type="Proteomes" id="UP000228380"/>
    </source>
</evidence>
<evidence type="ECO:0000313" key="9">
    <source>
        <dbReference type="RefSeq" id="XP_038974003.1"/>
    </source>
</evidence>
<gene>
    <name evidence="3 4 5 6 7 8 9" type="primary">LOC103719611</name>
</gene>